<evidence type="ECO:0000313" key="2">
    <source>
        <dbReference type="EMBL" id="KAK9139021.1"/>
    </source>
</evidence>
<keyword evidence="3" id="KW-1185">Reference proteome</keyword>
<dbReference type="Proteomes" id="UP001419268">
    <property type="component" value="Unassembled WGS sequence"/>
</dbReference>
<dbReference type="EMBL" id="JBBNAG010000004">
    <property type="protein sequence ID" value="KAK9139021.1"/>
    <property type="molecule type" value="Genomic_DNA"/>
</dbReference>
<accession>A0AAP0JSA0</accession>
<name>A0AAP0JSA0_9MAGN</name>
<comment type="caution">
    <text evidence="2">The sequence shown here is derived from an EMBL/GenBank/DDBJ whole genome shotgun (WGS) entry which is preliminary data.</text>
</comment>
<dbReference type="AlphaFoldDB" id="A0AAP0JSA0"/>
<reference evidence="2 3" key="1">
    <citation type="submission" date="2024-01" db="EMBL/GenBank/DDBJ databases">
        <title>Genome assemblies of Stephania.</title>
        <authorList>
            <person name="Yang L."/>
        </authorList>
    </citation>
    <scope>NUCLEOTIDE SEQUENCE [LARGE SCALE GENOMIC DNA]</scope>
    <source>
        <strain evidence="2">JXDWG</strain>
        <tissue evidence="2">Leaf</tissue>
    </source>
</reference>
<sequence>MRRKIIFYFKLFQGKENNVGDIYQQVIEIGESQPPLESQVEKGKKKKVAPSKKSKRKVVARNKQVHEVVDSSQHNMDTDGWGAESESQEFTKGTEQDIHDLNVDFFG</sequence>
<organism evidence="2 3">
    <name type="scientific">Stephania cephalantha</name>
    <dbReference type="NCBI Taxonomy" id="152367"/>
    <lineage>
        <taxon>Eukaryota</taxon>
        <taxon>Viridiplantae</taxon>
        <taxon>Streptophyta</taxon>
        <taxon>Embryophyta</taxon>
        <taxon>Tracheophyta</taxon>
        <taxon>Spermatophyta</taxon>
        <taxon>Magnoliopsida</taxon>
        <taxon>Ranunculales</taxon>
        <taxon>Menispermaceae</taxon>
        <taxon>Menispermoideae</taxon>
        <taxon>Cissampelideae</taxon>
        <taxon>Stephania</taxon>
    </lineage>
</organism>
<feature type="region of interest" description="Disordered" evidence="1">
    <location>
        <begin position="33"/>
        <end position="94"/>
    </location>
</feature>
<evidence type="ECO:0000313" key="3">
    <source>
        <dbReference type="Proteomes" id="UP001419268"/>
    </source>
</evidence>
<proteinExistence type="predicted"/>
<protein>
    <submittedName>
        <fullName evidence="2">Uncharacterized protein</fullName>
    </submittedName>
</protein>
<feature type="compositionally biased region" description="Basic residues" evidence="1">
    <location>
        <begin position="43"/>
        <end position="60"/>
    </location>
</feature>
<evidence type="ECO:0000256" key="1">
    <source>
        <dbReference type="SAM" id="MobiDB-lite"/>
    </source>
</evidence>
<gene>
    <name evidence="2" type="ORF">Scep_008702</name>
</gene>